<evidence type="ECO:0000313" key="2">
    <source>
        <dbReference type="Proteomes" id="UP000823603"/>
    </source>
</evidence>
<name>A0A9D9IE46_9BACT</name>
<protein>
    <submittedName>
        <fullName evidence="1">Uncharacterized protein</fullName>
    </submittedName>
</protein>
<accession>A0A9D9IE46</accession>
<comment type="caution">
    <text evidence="1">The sequence shown here is derived from an EMBL/GenBank/DDBJ whole genome shotgun (WGS) entry which is preliminary data.</text>
</comment>
<dbReference type="AlphaFoldDB" id="A0A9D9IE46"/>
<evidence type="ECO:0000313" key="1">
    <source>
        <dbReference type="EMBL" id="MBO8470565.1"/>
    </source>
</evidence>
<proteinExistence type="predicted"/>
<organism evidence="1 2">
    <name type="scientific">Candidatus Cryptobacteroides faecavium</name>
    <dbReference type="NCBI Taxonomy" id="2840762"/>
    <lineage>
        <taxon>Bacteria</taxon>
        <taxon>Pseudomonadati</taxon>
        <taxon>Bacteroidota</taxon>
        <taxon>Bacteroidia</taxon>
        <taxon>Bacteroidales</taxon>
        <taxon>Candidatus Cryptobacteroides</taxon>
    </lineage>
</organism>
<sequence length="164" mass="18619">MNKPEEKNDYWYPLRITGGECLEFKSLLDESGIVSYFDPKAFRNVIFVKASMDVIEEIKQGHKDRFSVHYLWDGVTFRPARIAEKTMSDFLKVAGQQEGSPLYLETVSSLLKDCQSVRVTSGVYSGIEGKLVRIKKSKRVMIALPGDIAVATEYIRPDCMEVID</sequence>
<dbReference type="EMBL" id="JADIMB010000029">
    <property type="protein sequence ID" value="MBO8470565.1"/>
    <property type="molecule type" value="Genomic_DNA"/>
</dbReference>
<reference evidence="1" key="2">
    <citation type="journal article" date="2021" name="PeerJ">
        <title>Extensive microbial diversity within the chicken gut microbiome revealed by metagenomics and culture.</title>
        <authorList>
            <person name="Gilroy R."/>
            <person name="Ravi A."/>
            <person name="Getino M."/>
            <person name="Pursley I."/>
            <person name="Horton D.L."/>
            <person name="Alikhan N.F."/>
            <person name="Baker D."/>
            <person name="Gharbi K."/>
            <person name="Hall N."/>
            <person name="Watson M."/>
            <person name="Adriaenssens E.M."/>
            <person name="Foster-Nyarko E."/>
            <person name="Jarju S."/>
            <person name="Secka A."/>
            <person name="Antonio M."/>
            <person name="Oren A."/>
            <person name="Chaudhuri R.R."/>
            <person name="La Ragione R."/>
            <person name="Hildebrand F."/>
            <person name="Pallen M.J."/>
        </authorList>
    </citation>
    <scope>NUCLEOTIDE SEQUENCE</scope>
    <source>
        <strain evidence="1">B2-22910</strain>
    </source>
</reference>
<gene>
    <name evidence="1" type="ORF">IAB82_02075</name>
</gene>
<dbReference type="Proteomes" id="UP000823603">
    <property type="component" value="Unassembled WGS sequence"/>
</dbReference>
<reference evidence="1" key="1">
    <citation type="submission" date="2020-10" db="EMBL/GenBank/DDBJ databases">
        <authorList>
            <person name="Gilroy R."/>
        </authorList>
    </citation>
    <scope>NUCLEOTIDE SEQUENCE</scope>
    <source>
        <strain evidence="1">B2-22910</strain>
    </source>
</reference>